<dbReference type="InterPro" id="IPR000792">
    <property type="entry name" value="Tscrpt_reg_LuxR_C"/>
</dbReference>
<dbReference type="Pfam" id="PF03472">
    <property type="entry name" value="Autoind_bind"/>
    <property type="match status" value="1"/>
</dbReference>
<dbReference type="InterPro" id="IPR016032">
    <property type="entry name" value="Sig_transdc_resp-reg_C-effctor"/>
</dbReference>
<dbReference type="InterPro" id="IPR036388">
    <property type="entry name" value="WH-like_DNA-bd_sf"/>
</dbReference>
<dbReference type="InterPro" id="IPR005143">
    <property type="entry name" value="TF_LuxR_autoind-bd_dom"/>
</dbReference>
<reference evidence="5 6" key="1">
    <citation type="submission" date="2020-02" db="EMBL/GenBank/DDBJ databases">
        <title>Genome sequence of the type strain CGMCC 1.15528 of Mesorhizobium zhangyense.</title>
        <authorList>
            <person name="Gao J."/>
            <person name="Sun J."/>
        </authorList>
    </citation>
    <scope>NUCLEOTIDE SEQUENCE [LARGE SCALE GENOMIC DNA]</scope>
    <source>
        <strain evidence="5 6">CGMCC 1.15528</strain>
    </source>
</reference>
<feature type="domain" description="HTH luxR-type" evidence="4">
    <location>
        <begin position="172"/>
        <end position="237"/>
    </location>
</feature>
<evidence type="ECO:0000256" key="2">
    <source>
        <dbReference type="ARBA" id="ARBA00023125"/>
    </source>
</evidence>
<protein>
    <recommendedName>
        <fullName evidence="4">HTH luxR-type domain-containing protein</fullName>
    </recommendedName>
</protein>
<dbReference type="PANTHER" id="PTHR44688:SF16">
    <property type="entry name" value="DNA-BINDING TRANSCRIPTIONAL ACTIVATOR DEVR_DOSR"/>
    <property type="match status" value="1"/>
</dbReference>
<dbReference type="Gene3D" id="3.30.450.80">
    <property type="entry name" value="Transcription factor LuxR-like, autoinducer-binding domain"/>
    <property type="match status" value="1"/>
</dbReference>
<keyword evidence="6" id="KW-1185">Reference proteome</keyword>
<evidence type="ECO:0000256" key="1">
    <source>
        <dbReference type="ARBA" id="ARBA00023015"/>
    </source>
</evidence>
<dbReference type="AlphaFoldDB" id="A0A7C9V469"/>
<keyword evidence="3" id="KW-0804">Transcription</keyword>
<evidence type="ECO:0000259" key="4">
    <source>
        <dbReference type="PROSITE" id="PS50043"/>
    </source>
</evidence>
<dbReference type="EMBL" id="JAAKZG010000002">
    <property type="protein sequence ID" value="NGN40185.1"/>
    <property type="molecule type" value="Genomic_DNA"/>
</dbReference>
<dbReference type="GO" id="GO:0003677">
    <property type="term" value="F:DNA binding"/>
    <property type="evidence" value="ECO:0007669"/>
    <property type="project" value="UniProtKB-KW"/>
</dbReference>
<keyword evidence="2" id="KW-0238">DNA-binding</keyword>
<dbReference type="SUPFAM" id="SSF46894">
    <property type="entry name" value="C-terminal effector domain of the bipartite response regulators"/>
    <property type="match status" value="1"/>
</dbReference>
<keyword evidence="1" id="KW-0805">Transcription regulation</keyword>
<dbReference type="SMART" id="SM00421">
    <property type="entry name" value="HTH_LUXR"/>
    <property type="match status" value="1"/>
</dbReference>
<evidence type="ECO:0000256" key="3">
    <source>
        <dbReference type="ARBA" id="ARBA00023163"/>
    </source>
</evidence>
<dbReference type="PRINTS" id="PR00038">
    <property type="entry name" value="HTHLUXR"/>
</dbReference>
<name>A0A7C9V469_9HYPH</name>
<dbReference type="Pfam" id="PF00196">
    <property type="entry name" value="GerE"/>
    <property type="match status" value="1"/>
</dbReference>
<dbReference type="Proteomes" id="UP000481252">
    <property type="component" value="Unassembled WGS sequence"/>
</dbReference>
<evidence type="ECO:0000313" key="5">
    <source>
        <dbReference type="EMBL" id="NGN40185.1"/>
    </source>
</evidence>
<dbReference type="RefSeq" id="WP_165114591.1">
    <property type="nucleotide sequence ID" value="NZ_JAAKZG010000002.1"/>
</dbReference>
<dbReference type="PANTHER" id="PTHR44688">
    <property type="entry name" value="DNA-BINDING TRANSCRIPTIONAL ACTIVATOR DEVR_DOSR"/>
    <property type="match status" value="1"/>
</dbReference>
<dbReference type="InterPro" id="IPR036693">
    <property type="entry name" value="TF_LuxR_autoind-bd_dom_sf"/>
</dbReference>
<dbReference type="SUPFAM" id="SSF75516">
    <property type="entry name" value="Pheromone-binding domain of LuxR-like quorum-sensing transcription factors"/>
    <property type="match status" value="1"/>
</dbReference>
<evidence type="ECO:0000313" key="6">
    <source>
        <dbReference type="Proteomes" id="UP000481252"/>
    </source>
</evidence>
<sequence length="241" mass="27428">MLNAHSELLDFIERAERHPNLSLLVNDFSQVIDRQGFNAFIMTGLPSAGIDVEPMVIANHWPEAWSDRYREQVYFPDDPVSKWSITKDRPFHWREAWDAFPVTKRVQQLNGEAAAFGLVDGIAFPLRTARRWQAVVSLASHRRMDIDKKDEGLLYCAAVYFQMAANDLASKKAPPPPSLSDREQEILKWAAAGKTAWEISTILNISESTTRTHQRHINAKLDTANTTQAVMEAIRQHIIHV</sequence>
<gene>
    <name evidence="5" type="ORF">G6N74_03835</name>
</gene>
<comment type="caution">
    <text evidence="5">The sequence shown here is derived from an EMBL/GenBank/DDBJ whole genome shotgun (WGS) entry which is preliminary data.</text>
</comment>
<dbReference type="PROSITE" id="PS50043">
    <property type="entry name" value="HTH_LUXR_2"/>
    <property type="match status" value="1"/>
</dbReference>
<accession>A0A7C9V469</accession>
<dbReference type="Gene3D" id="1.10.10.10">
    <property type="entry name" value="Winged helix-like DNA-binding domain superfamily/Winged helix DNA-binding domain"/>
    <property type="match status" value="1"/>
</dbReference>
<dbReference type="CDD" id="cd06170">
    <property type="entry name" value="LuxR_C_like"/>
    <property type="match status" value="1"/>
</dbReference>
<proteinExistence type="predicted"/>
<organism evidence="5 6">
    <name type="scientific">Mesorhizobium zhangyense</name>
    <dbReference type="NCBI Taxonomy" id="1776730"/>
    <lineage>
        <taxon>Bacteria</taxon>
        <taxon>Pseudomonadati</taxon>
        <taxon>Pseudomonadota</taxon>
        <taxon>Alphaproteobacteria</taxon>
        <taxon>Hyphomicrobiales</taxon>
        <taxon>Phyllobacteriaceae</taxon>
        <taxon>Mesorhizobium</taxon>
    </lineage>
</organism>
<dbReference type="GO" id="GO:0006355">
    <property type="term" value="P:regulation of DNA-templated transcription"/>
    <property type="evidence" value="ECO:0007669"/>
    <property type="project" value="InterPro"/>
</dbReference>